<dbReference type="SUPFAM" id="SSF55961">
    <property type="entry name" value="Bet v1-like"/>
    <property type="match status" value="1"/>
</dbReference>
<dbReference type="EMBL" id="JAGINU010000001">
    <property type="protein sequence ID" value="MBP2368056.1"/>
    <property type="molecule type" value="Genomic_DNA"/>
</dbReference>
<reference evidence="1 2" key="1">
    <citation type="submission" date="2021-03" db="EMBL/GenBank/DDBJ databases">
        <title>Sequencing the genomes of 1000 actinobacteria strains.</title>
        <authorList>
            <person name="Klenk H.-P."/>
        </authorList>
    </citation>
    <scope>NUCLEOTIDE SEQUENCE [LARGE SCALE GENOMIC DNA]</scope>
    <source>
        <strain evidence="1 2">DSM 45256</strain>
    </source>
</reference>
<dbReference type="InterPro" id="IPR019587">
    <property type="entry name" value="Polyketide_cyclase/dehydratase"/>
</dbReference>
<organism evidence="1 2">
    <name type="scientific">Pseudonocardia parietis</name>
    <dbReference type="NCBI Taxonomy" id="570936"/>
    <lineage>
        <taxon>Bacteria</taxon>
        <taxon>Bacillati</taxon>
        <taxon>Actinomycetota</taxon>
        <taxon>Actinomycetes</taxon>
        <taxon>Pseudonocardiales</taxon>
        <taxon>Pseudonocardiaceae</taxon>
        <taxon>Pseudonocardia</taxon>
    </lineage>
</organism>
<proteinExistence type="predicted"/>
<dbReference type="RefSeq" id="WP_210028272.1">
    <property type="nucleotide sequence ID" value="NZ_JAGINU010000001.1"/>
</dbReference>
<evidence type="ECO:0000313" key="2">
    <source>
        <dbReference type="Proteomes" id="UP001519295"/>
    </source>
</evidence>
<sequence>MGDYEDRVLLTIGPDAAFTHLSDVQNLPEHFAALRDARLVAADRVEVSADVGGGTVHGEAWLHVDSDNRRMTWGAPGPHDYRGELSVREAGPGSEVVVRLHTEQAEGVDVQQGLRDSLQLIGDQLGTP</sequence>
<keyword evidence="2" id="KW-1185">Reference proteome</keyword>
<comment type="caution">
    <text evidence="1">The sequence shown here is derived from an EMBL/GenBank/DDBJ whole genome shotgun (WGS) entry which is preliminary data.</text>
</comment>
<name>A0ABS4VVV6_9PSEU</name>
<evidence type="ECO:0008006" key="3">
    <source>
        <dbReference type="Google" id="ProtNLM"/>
    </source>
</evidence>
<gene>
    <name evidence="1" type="ORF">JOF36_003752</name>
</gene>
<dbReference type="InterPro" id="IPR023393">
    <property type="entry name" value="START-like_dom_sf"/>
</dbReference>
<evidence type="ECO:0000313" key="1">
    <source>
        <dbReference type="EMBL" id="MBP2368056.1"/>
    </source>
</evidence>
<protein>
    <recommendedName>
        <fullName evidence="3">Polyketide cyclase/dehydrase/lipid transport protein</fullName>
    </recommendedName>
</protein>
<dbReference type="Proteomes" id="UP001519295">
    <property type="component" value="Unassembled WGS sequence"/>
</dbReference>
<dbReference type="Gene3D" id="3.30.530.20">
    <property type="match status" value="1"/>
</dbReference>
<dbReference type="Pfam" id="PF10604">
    <property type="entry name" value="Polyketide_cyc2"/>
    <property type="match status" value="1"/>
</dbReference>
<accession>A0ABS4VVV6</accession>